<evidence type="ECO:0000313" key="1">
    <source>
        <dbReference type="EMBL" id="GLB38837.1"/>
    </source>
</evidence>
<dbReference type="Proteomes" id="UP001063166">
    <property type="component" value="Unassembled WGS sequence"/>
</dbReference>
<protein>
    <submittedName>
        <fullName evidence="1">Uncharacterized protein</fullName>
    </submittedName>
</protein>
<organism evidence="1 2">
    <name type="scientific">Lyophyllum shimeji</name>
    <name type="common">Hon-shimeji</name>
    <name type="synonym">Tricholoma shimeji</name>
    <dbReference type="NCBI Taxonomy" id="47721"/>
    <lineage>
        <taxon>Eukaryota</taxon>
        <taxon>Fungi</taxon>
        <taxon>Dikarya</taxon>
        <taxon>Basidiomycota</taxon>
        <taxon>Agaricomycotina</taxon>
        <taxon>Agaricomycetes</taxon>
        <taxon>Agaricomycetidae</taxon>
        <taxon>Agaricales</taxon>
        <taxon>Tricholomatineae</taxon>
        <taxon>Lyophyllaceae</taxon>
        <taxon>Lyophyllum</taxon>
    </lineage>
</organism>
<gene>
    <name evidence="1" type="ORF">LshimejAT787_0507020</name>
</gene>
<name>A0A9P3PP41_LYOSH</name>
<dbReference type="AlphaFoldDB" id="A0A9P3PP41"/>
<dbReference type="EMBL" id="BRPK01000005">
    <property type="protein sequence ID" value="GLB38837.1"/>
    <property type="molecule type" value="Genomic_DNA"/>
</dbReference>
<dbReference type="Gene3D" id="2.80.10.50">
    <property type="match status" value="1"/>
</dbReference>
<reference evidence="1" key="1">
    <citation type="submission" date="2022-07" db="EMBL/GenBank/DDBJ databases">
        <title>The genome of Lyophyllum shimeji provides insight into the initial evolution of ectomycorrhizal fungal genome.</title>
        <authorList>
            <person name="Kobayashi Y."/>
            <person name="Shibata T."/>
            <person name="Hirakawa H."/>
            <person name="Shigenobu S."/>
            <person name="Nishiyama T."/>
            <person name="Yamada A."/>
            <person name="Hasebe M."/>
            <person name="Kawaguchi M."/>
        </authorList>
    </citation>
    <scope>NUCLEOTIDE SEQUENCE</scope>
    <source>
        <strain evidence="1">AT787</strain>
    </source>
</reference>
<dbReference type="OrthoDB" id="10306369at2759"/>
<dbReference type="InterPro" id="IPR031755">
    <property type="entry name" value="Inhibitor_I66"/>
</dbReference>
<accession>A0A9P3PP41</accession>
<comment type="caution">
    <text evidence="1">The sequence shown here is derived from an EMBL/GenBank/DDBJ whole genome shotgun (WGS) entry which is preliminary data.</text>
</comment>
<sequence>MSNSSTELPQGIYEIYEDGPAGLQPLGIKSVNGFPDQVVVLPAGHQAPLWTVRRVATNTFTFSLGDAFVAPTHNYVMPSSTAYGWKVTRQYSGNGPRADMYTIQRSDGSGAWAYLVGGGRRGLVPFTPIGDLEVSFFGGSGLV</sequence>
<dbReference type="Pfam" id="PF16850">
    <property type="entry name" value="Inhibitor_I66"/>
    <property type="match status" value="1"/>
</dbReference>
<dbReference type="GO" id="GO:0004867">
    <property type="term" value="F:serine-type endopeptidase inhibitor activity"/>
    <property type="evidence" value="ECO:0007669"/>
    <property type="project" value="InterPro"/>
</dbReference>
<keyword evidence="2" id="KW-1185">Reference proteome</keyword>
<proteinExistence type="predicted"/>
<evidence type="ECO:0000313" key="2">
    <source>
        <dbReference type="Proteomes" id="UP001063166"/>
    </source>
</evidence>